<evidence type="ECO:0000313" key="2">
    <source>
        <dbReference type="Proteomes" id="UP000805193"/>
    </source>
</evidence>
<protein>
    <submittedName>
        <fullName evidence="1">Uncharacterized protein</fullName>
    </submittedName>
</protein>
<organism evidence="1 2">
    <name type="scientific">Ixodes persulcatus</name>
    <name type="common">Taiga tick</name>
    <dbReference type="NCBI Taxonomy" id="34615"/>
    <lineage>
        <taxon>Eukaryota</taxon>
        <taxon>Metazoa</taxon>
        <taxon>Ecdysozoa</taxon>
        <taxon>Arthropoda</taxon>
        <taxon>Chelicerata</taxon>
        <taxon>Arachnida</taxon>
        <taxon>Acari</taxon>
        <taxon>Parasitiformes</taxon>
        <taxon>Ixodida</taxon>
        <taxon>Ixodoidea</taxon>
        <taxon>Ixodidae</taxon>
        <taxon>Ixodinae</taxon>
        <taxon>Ixodes</taxon>
    </lineage>
</organism>
<reference evidence="1 2" key="1">
    <citation type="journal article" date="2020" name="Cell">
        <title>Large-Scale Comparative Analyses of Tick Genomes Elucidate Their Genetic Diversity and Vector Capacities.</title>
        <authorList>
            <consortium name="Tick Genome and Microbiome Consortium (TIGMIC)"/>
            <person name="Jia N."/>
            <person name="Wang J."/>
            <person name="Shi W."/>
            <person name="Du L."/>
            <person name="Sun Y."/>
            <person name="Zhan W."/>
            <person name="Jiang J.F."/>
            <person name="Wang Q."/>
            <person name="Zhang B."/>
            <person name="Ji P."/>
            <person name="Bell-Sakyi L."/>
            <person name="Cui X.M."/>
            <person name="Yuan T.T."/>
            <person name="Jiang B.G."/>
            <person name="Yang W.F."/>
            <person name="Lam T.T."/>
            <person name="Chang Q.C."/>
            <person name="Ding S.J."/>
            <person name="Wang X.J."/>
            <person name="Zhu J.G."/>
            <person name="Ruan X.D."/>
            <person name="Zhao L."/>
            <person name="Wei J.T."/>
            <person name="Ye R.Z."/>
            <person name="Que T.C."/>
            <person name="Du C.H."/>
            <person name="Zhou Y.H."/>
            <person name="Cheng J.X."/>
            <person name="Dai P.F."/>
            <person name="Guo W.B."/>
            <person name="Han X.H."/>
            <person name="Huang E.J."/>
            <person name="Li L.F."/>
            <person name="Wei W."/>
            <person name="Gao Y.C."/>
            <person name="Liu J.Z."/>
            <person name="Shao H.Z."/>
            <person name="Wang X."/>
            <person name="Wang C.C."/>
            <person name="Yang T.C."/>
            <person name="Huo Q.B."/>
            <person name="Li W."/>
            <person name="Chen H.Y."/>
            <person name="Chen S.E."/>
            <person name="Zhou L.G."/>
            <person name="Ni X.B."/>
            <person name="Tian J.H."/>
            <person name="Sheng Y."/>
            <person name="Liu T."/>
            <person name="Pan Y.S."/>
            <person name="Xia L.Y."/>
            <person name="Li J."/>
            <person name="Zhao F."/>
            <person name="Cao W.C."/>
        </authorList>
    </citation>
    <scope>NUCLEOTIDE SEQUENCE [LARGE SCALE GENOMIC DNA]</scope>
    <source>
        <strain evidence="1">Iper-2018</strain>
    </source>
</reference>
<keyword evidence="2" id="KW-1185">Reference proteome</keyword>
<sequence length="179" mass="19383">MAVRASILGPEDQNASVTIPPNYDNQSLGYDYALLKLETPLDFYGADGALKPICLPEEAEVFDNQTCTVTGWGTTSLPFVLIPEILQKLDVLIVPPENCNRFYPNFVKDTMICVRNRIGTSPSTGDAGGPLQCARKDGRYVLAGTVSFTNGICKLYCPTVFAQISTQLDWIASVVGATP</sequence>
<comment type="caution">
    <text evidence="1">The sequence shown here is derived from an EMBL/GenBank/DDBJ whole genome shotgun (WGS) entry which is preliminary data.</text>
</comment>
<dbReference type="Proteomes" id="UP000805193">
    <property type="component" value="Unassembled WGS sequence"/>
</dbReference>
<accession>A0AC60QV77</accession>
<dbReference type="EMBL" id="JABSTQ010003337">
    <property type="protein sequence ID" value="KAG0443489.1"/>
    <property type="molecule type" value="Genomic_DNA"/>
</dbReference>
<name>A0AC60QV77_IXOPE</name>
<proteinExistence type="predicted"/>
<evidence type="ECO:0000313" key="1">
    <source>
        <dbReference type="EMBL" id="KAG0443489.1"/>
    </source>
</evidence>
<gene>
    <name evidence="1" type="ORF">HPB47_014860</name>
</gene>